<evidence type="ECO:0000313" key="11">
    <source>
        <dbReference type="EMBL" id="MDT8902903.1"/>
    </source>
</evidence>
<feature type="transmembrane region" description="Helical" evidence="9">
    <location>
        <begin position="83"/>
        <end position="106"/>
    </location>
</feature>
<keyword evidence="6 9" id="KW-1133">Transmembrane helix</keyword>
<dbReference type="InterPro" id="IPR055348">
    <property type="entry name" value="DctQ"/>
</dbReference>
<evidence type="ECO:0000256" key="4">
    <source>
        <dbReference type="ARBA" id="ARBA00022519"/>
    </source>
</evidence>
<feature type="domain" description="Tripartite ATP-independent periplasmic transporters DctQ component" evidence="10">
    <location>
        <begin position="22"/>
        <end position="146"/>
    </location>
</feature>
<dbReference type="RefSeq" id="WP_413781371.1">
    <property type="nucleotide sequence ID" value="NZ_JAUOZS010000001.1"/>
</dbReference>
<evidence type="ECO:0000256" key="1">
    <source>
        <dbReference type="ARBA" id="ARBA00004429"/>
    </source>
</evidence>
<keyword evidence="4" id="KW-0997">Cell inner membrane</keyword>
<keyword evidence="7 9" id="KW-0472">Membrane</keyword>
<evidence type="ECO:0000259" key="10">
    <source>
        <dbReference type="Pfam" id="PF04290"/>
    </source>
</evidence>
<comment type="similarity">
    <text evidence="8">Belongs to the TRAP transporter small permease family.</text>
</comment>
<organism evidence="11 12">
    <name type="scientific">Anaeroselena agilis</name>
    <dbReference type="NCBI Taxonomy" id="3063788"/>
    <lineage>
        <taxon>Bacteria</taxon>
        <taxon>Bacillati</taxon>
        <taxon>Bacillota</taxon>
        <taxon>Negativicutes</taxon>
        <taxon>Acetonemataceae</taxon>
        <taxon>Anaeroselena</taxon>
    </lineage>
</organism>
<comment type="subcellular location">
    <subcellularLocation>
        <location evidence="1">Cell inner membrane</location>
        <topology evidence="1">Multi-pass membrane protein</topology>
    </subcellularLocation>
</comment>
<reference evidence="11 12" key="1">
    <citation type="submission" date="2023-07" db="EMBL/GenBank/DDBJ databases">
        <title>The novel representative of Negativicutes class, Anaeroselena agilis gen. nov. sp. nov.</title>
        <authorList>
            <person name="Prokofeva M.I."/>
            <person name="Elcheninov A.G."/>
            <person name="Klyukina A."/>
            <person name="Kublanov I.V."/>
            <person name="Frolov E.N."/>
            <person name="Podosokorskaya O.A."/>
        </authorList>
    </citation>
    <scope>NUCLEOTIDE SEQUENCE [LARGE SCALE GENOMIC DNA]</scope>
    <source>
        <strain evidence="11 12">4137-cl</strain>
    </source>
</reference>
<dbReference type="Proteomes" id="UP001254848">
    <property type="component" value="Unassembled WGS sequence"/>
</dbReference>
<evidence type="ECO:0000256" key="3">
    <source>
        <dbReference type="ARBA" id="ARBA00022475"/>
    </source>
</evidence>
<evidence type="ECO:0000256" key="5">
    <source>
        <dbReference type="ARBA" id="ARBA00022692"/>
    </source>
</evidence>
<proteinExistence type="inferred from homology"/>
<sequence length="165" mass="18197">MAILKTVYKIEETVSEILMATIILLVFLAAMLRWFGYPIVWSVDIAQLLFGWVVFLGADMALRNNNHIGIDILIAKFPPKVQNAILLASYALIGAFLAVITVYGFYLSVINYERTFNTFELSYSYATVSVPVGCVLMLTTVCTKVAALLKSGKTDAGAQQRTEVS</sequence>
<feature type="transmembrane region" description="Helical" evidence="9">
    <location>
        <begin position="41"/>
        <end position="62"/>
    </location>
</feature>
<comment type="caution">
    <text evidence="11">The sequence shown here is derived from an EMBL/GenBank/DDBJ whole genome shotgun (WGS) entry which is preliminary data.</text>
</comment>
<feature type="transmembrane region" description="Helical" evidence="9">
    <location>
        <begin position="17"/>
        <end position="35"/>
    </location>
</feature>
<accession>A0ABU3P1I8</accession>
<evidence type="ECO:0000256" key="9">
    <source>
        <dbReference type="SAM" id="Phobius"/>
    </source>
</evidence>
<name>A0ABU3P1I8_9FIRM</name>
<evidence type="ECO:0000256" key="2">
    <source>
        <dbReference type="ARBA" id="ARBA00022448"/>
    </source>
</evidence>
<keyword evidence="3" id="KW-1003">Cell membrane</keyword>
<dbReference type="Pfam" id="PF04290">
    <property type="entry name" value="DctQ"/>
    <property type="match status" value="1"/>
</dbReference>
<feature type="transmembrane region" description="Helical" evidence="9">
    <location>
        <begin position="126"/>
        <end position="149"/>
    </location>
</feature>
<keyword evidence="2" id="KW-0813">Transport</keyword>
<keyword evidence="12" id="KW-1185">Reference proteome</keyword>
<evidence type="ECO:0000313" key="12">
    <source>
        <dbReference type="Proteomes" id="UP001254848"/>
    </source>
</evidence>
<protein>
    <submittedName>
        <fullName evidence="11">TRAP transporter small permease</fullName>
    </submittedName>
</protein>
<dbReference type="InterPro" id="IPR007387">
    <property type="entry name" value="TRAP_DctQ"/>
</dbReference>
<evidence type="ECO:0000256" key="7">
    <source>
        <dbReference type="ARBA" id="ARBA00023136"/>
    </source>
</evidence>
<dbReference type="PANTHER" id="PTHR35011">
    <property type="entry name" value="2,3-DIKETO-L-GULONATE TRAP TRANSPORTER SMALL PERMEASE PROTEIN YIAM"/>
    <property type="match status" value="1"/>
</dbReference>
<evidence type="ECO:0000256" key="8">
    <source>
        <dbReference type="ARBA" id="ARBA00038436"/>
    </source>
</evidence>
<keyword evidence="5 9" id="KW-0812">Transmembrane</keyword>
<gene>
    <name evidence="11" type="ORF">Q4T40_16800</name>
</gene>
<dbReference type="EMBL" id="JAUOZS010000001">
    <property type="protein sequence ID" value="MDT8902903.1"/>
    <property type="molecule type" value="Genomic_DNA"/>
</dbReference>
<dbReference type="PANTHER" id="PTHR35011:SF2">
    <property type="entry name" value="2,3-DIKETO-L-GULONATE TRAP TRANSPORTER SMALL PERMEASE PROTEIN YIAM"/>
    <property type="match status" value="1"/>
</dbReference>
<evidence type="ECO:0000256" key="6">
    <source>
        <dbReference type="ARBA" id="ARBA00022989"/>
    </source>
</evidence>